<evidence type="ECO:0000313" key="3">
    <source>
        <dbReference type="Proteomes" id="UP000434044"/>
    </source>
</evidence>
<proteinExistence type="predicted"/>
<reference evidence="2 3" key="1">
    <citation type="submission" date="2019-11" db="EMBL/GenBank/DDBJ databases">
        <title>Whole-genome sequence of the anaerobic purple sulfur bacterium Allochromatium palmeri DSM 15591.</title>
        <authorList>
            <person name="Kyndt J.A."/>
            <person name="Meyer T.E."/>
        </authorList>
    </citation>
    <scope>NUCLEOTIDE SEQUENCE [LARGE SCALE GENOMIC DNA]</scope>
    <source>
        <strain evidence="2 3">DSM 15591</strain>
    </source>
</reference>
<gene>
    <name evidence="2" type="ORF">GJ668_14285</name>
</gene>
<dbReference type="GO" id="GO:0016740">
    <property type="term" value="F:transferase activity"/>
    <property type="evidence" value="ECO:0007669"/>
    <property type="project" value="UniProtKB-KW"/>
</dbReference>
<dbReference type="Gene3D" id="3.40.50.300">
    <property type="entry name" value="P-loop containing nucleotide triphosphate hydrolases"/>
    <property type="match status" value="1"/>
</dbReference>
<protein>
    <submittedName>
        <fullName evidence="2">Glycosyltransferase</fullName>
    </submittedName>
</protein>
<keyword evidence="2" id="KW-0808">Transferase</keyword>
<dbReference type="Proteomes" id="UP000434044">
    <property type="component" value="Unassembled WGS sequence"/>
</dbReference>
<keyword evidence="3" id="KW-1185">Reference proteome</keyword>
<dbReference type="InterPro" id="IPR055259">
    <property type="entry name" value="YkvP/CgeB_Glyco_trans-like"/>
</dbReference>
<dbReference type="Gene3D" id="3.40.50.2000">
    <property type="entry name" value="Glycogen Phosphorylase B"/>
    <property type="match status" value="1"/>
</dbReference>
<organism evidence="2 3">
    <name type="scientific">Allochromatium palmeri</name>
    <dbReference type="NCBI Taxonomy" id="231048"/>
    <lineage>
        <taxon>Bacteria</taxon>
        <taxon>Pseudomonadati</taxon>
        <taxon>Pseudomonadota</taxon>
        <taxon>Gammaproteobacteria</taxon>
        <taxon>Chromatiales</taxon>
        <taxon>Chromatiaceae</taxon>
        <taxon>Allochromatium</taxon>
    </lineage>
</organism>
<dbReference type="AlphaFoldDB" id="A0A6N8EIC1"/>
<dbReference type="SUPFAM" id="SSF53756">
    <property type="entry name" value="UDP-Glycosyltransferase/glycogen phosphorylase"/>
    <property type="match status" value="1"/>
</dbReference>
<evidence type="ECO:0000313" key="2">
    <source>
        <dbReference type="EMBL" id="MTW22247.1"/>
    </source>
</evidence>
<dbReference type="Pfam" id="PF13524">
    <property type="entry name" value="Glyco_trans_1_2"/>
    <property type="match status" value="1"/>
</dbReference>
<comment type="caution">
    <text evidence="2">The sequence shown here is derived from an EMBL/GenBank/DDBJ whole genome shotgun (WGS) entry which is preliminary data.</text>
</comment>
<dbReference type="EMBL" id="WNKT01000034">
    <property type="protein sequence ID" value="MTW22247.1"/>
    <property type="molecule type" value="Genomic_DNA"/>
</dbReference>
<evidence type="ECO:0000259" key="1">
    <source>
        <dbReference type="Pfam" id="PF13524"/>
    </source>
</evidence>
<dbReference type="SUPFAM" id="SSF52540">
    <property type="entry name" value="P-loop containing nucleoside triphosphate hydrolases"/>
    <property type="match status" value="1"/>
</dbReference>
<dbReference type="OrthoDB" id="9801573at2"/>
<feature type="domain" description="Spore protein YkvP/CgeB glycosyl transferase-like" evidence="1">
    <location>
        <begin position="516"/>
        <end position="661"/>
    </location>
</feature>
<name>A0A6N8EIC1_9GAMM</name>
<sequence>MSCAHSSCIVVLGMHRSGTSALTRHLIEMGFELPGEPLPPHPVDNPEGYWEPKELILTNHRVLDQIGDGWKATNQIAAEAFKHPAAITGQKKIREILADALNSGDQIIIKDPRLCRLFPLYHPILVDLFSRILLIQVIRNPEDVARSLAYRSTIPDIAPGAITDPDHARMLWLRYHLDALQWLELEPIHTIRYDAWLEDQNSEAEKLWNLVRHRFPDAALQQPSPQIRAPRFGTKEIGQSNQETYSAMFTARCFQQLSAGSPDWDGGFADKAFKLSVPQSGQGEASSPSQDLIAAAQWNHASTLLSAAEVSPGAAIGREQIVFVSNRPQIPCHIYRVKNMVDTLNKHGIAATWLRSEQALAEPRTLRDARLVVVHRSFWDTSIEALYQRCHELGIPTISDIDDLIFDEALIDRGEIEFIAGLDGAAVAGWRDKVKAFRKTLFAADFSVVSTQAIADHLTANGQPAACIPNGYGDVAARLSEHWRQQFQSAGEQRRVVYASGSPTHDSDFAIVVQPLVEFLGRHLDWTLSLVGNLDMERFPELAAHPRVECRPLVPHTNLHYEIARADINLIPLTRNRFNDAKSPLKWYEAALCGVPSIATNNPLYAELLAEDRGLLAVTGDDWAKGLDYLAASKERRDAIAECARQAANDRFGPRAIAEDWRNLLSKFVSHGWPKLC</sequence>
<dbReference type="InterPro" id="IPR027417">
    <property type="entry name" value="P-loop_NTPase"/>
</dbReference>
<accession>A0A6N8EIC1</accession>